<reference evidence="3" key="1">
    <citation type="submission" date="2016-11" db="EMBL/GenBank/DDBJ databases">
        <authorList>
            <person name="Varghese N."/>
            <person name="Submissions S."/>
        </authorList>
    </citation>
    <scope>NUCLEOTIDE SEQUENCE [LARGE SCALE GENOMIC DNA]</scope>
    <source>
        <strain evidence="3">CGMCC 1.8995</strain>
    </source>
</reference>
<evidence type="ECO:0000256" key="1">
    <source>
        <dbReference type="SAM" id="SignalP"/>
    </source>
</evidence>
<dbReference type="AlphaFoldDB" id="A0A1M5K3I9"/>
<evidence type="ECO:0008006" key="4">
    <source>
        <dbReference type="Google" id="ProtNLM"/>
    </source>
</evidence>
<dbReference type="Gene3D" id="3.30.110.170">
    <property type="entry name" value="Protein of unknown function (DUF541), domain 1"/>
    <property type="match status" value="1"/>
</dbReference>
<dbReference type="GO" id="GO:0006974">
    <property type="term" value="P:DNA damage response"/>
    <property type="evidence" value="ECO:0007669"/>
    <property type="project" value="TreeGrafter"/>
</dbReference>
<keyword evidence="3" id="KW-1185">Reference proteome</keyword>
<proteinExistence type="predicted"/>
<evidence type="ECO:0000313" key="2">
    <source>
        <dbReference type="EMBL" id="SHG47368.1"/>
    </source>
</evidence>
<feature type="chain" id="PRO_5009911530" description="SIMPL domain-containing protein" evidence="1">
    <location>
        <begin position="29"/>
        <end position="253"/>
    </location>
</feature>
<dbReference type="Pfam" id="PF04402">
    <property type="entry name" value="SIMPL"/>
    <property type="match status" value="1"/>
</dbReference>
<sequence>MPDIYMNRWTRRIAIFCVTTFISAASLASSLPDFPFVTVQGTASKELPPDRADVSFTIETFDEKAETADRILADTTVAVLKVLSTLNIPDSAITAYEISKYTKRERGDNYQDLAILGYEMSRNFTVELDNIDNYAPLFEALMKMQNVADVGSNFSVSNADEITLSLISAAAANAKAKAQTMAAGLDVTLGKVFAFNDSGSFDNFFASFGVEQRYRAGALEMRVSGSRQRSTTVFIPQTIELSKTVNVIYRIEP</sequence>
<gene>
    <name evidence="2" type="ORF">SAMN05216361_2355</name>
</gene>
<feature type="signal peptide" evidence="1">
    <location>
        <begin position="1"/>
        <end position="28"/>
    </location>
</feature>
<dbReference type="EMBL" id="FQWD01000003">
    <property type="protein sequence ID" value="SHG47368.1"/>
    <property type="molecule type" value="Genomic_DNA"/>
</dbReference>
<dbReference type="PANTHER" id="PTHR34387:SF2">
    <property type="entry name" value="SLR1258 PROTEIN"/>
    <property type="match status" value="1"/>
</dbReference>
<organism evidence="2 3">
    <name type="scientific">Marisediminitalea aggregata</name>
    <dbReference type="NCBI Taxonomy" id="634436"/>
    <lineage>
        <taxon>Bacteria</taxon>
        <taxon>Pseudomonadati</taxon>
        <taxon>Pseudomonadota</taxon>
        <taxon>Gammaproteobacteria</taxon>
        <taxon>Alteromonadales</taxon>
        <taxon>Alteromonadaceae</taxon>
        <taxon>Marisediminitalea</taxon>
    </lineage>
</organism>
<dbReference type="InterPro" id="IPR052022">
    <property type="entry name" value="26kDa_periplasmic_antigen"/>
</dbReference>
<dbReference type="InterPro" id="IPR007497">
    <property type="entry name" value="SIMPL/DUF541"/>
</dbReference>
<dbReference type="RefSeq" id="WP_073322556.1">
    <property type="nucleotide sequence ID" value="NZ_FQWD01000003.1"/>
</dbReference>
<protein>
    <recommendedName>
        <fullName evidence="4">SIMPL domain-containing protein</fullName>
    </recommendedName>
</protein>
<name>A0A1M5K3I9_9ALTE</name>
<accession>A0A1M5K3I9</accession>
<dbReference type="PANTHER" id="PTHR34387">
    <property type="entry name" value="SLR1258 PROTEIN"/>
    <property type="match status" value="1"/>
</dbReference>
<dbReference type="STRING" id="634436.SAMN05216361_2355"/>
<dbReference type="Proteomes" id="UP000184520">
    <property type="component" value="Unassembled WGS sequence"/>
</dbReference>
<dbReference type="OrthoDB" id="5574370at2"/>
<evidence type="ECO:0000313" key="3">
    <source>
        <dbReference type="Proteomes" id="UP000184520"/>
    </source>
</evidence>
<dbReference type="Gene3D" id="3.30.70.2970">
    <property type="entry name" value="Protein of unknown function (DUF541), domain 2"/>
    <property type="match status" value="1"/>
</dbReference>
<keyword evidence="1" id="KW-0732">Signal</keyword>